<dbReference type="SUPFAM" id="SSF75304">
    <property type="entry name" value="Amidase signature (AS) enzymes"/>
    <property type="match status" value="1"/>
</dbReference>
<dbReference type="InterPro" id="IPR036928">
    <property type="entry name" value="AS_sf"/>
</dbReference>
<evidence type="ECO:0000259" key="3">
    <source>
        <dbReference type="Pfam" id="PF01425"/>
    </source>
</evidence>
<dbReference type="EMBL" id="JAMOIM010000026">
    <property type="protein sequence ID" value="MCW6511443.1"/>
    <property type="molecule type" value="Genomic_DNA"/>
</dbReference>
<evidence type="ECO:0000313" key="4">
    <source>
        <dbReference type="EMBL" id="MCW6511443.1"/>
    </source>
</evidence>
<comment type="function">
    <text evidence="1">Hydrolyzes indole-3-acetamide (IAM) into indole-3-acetic acid (IAA).</text>
</comment>
<reference evidence="4" key="1">
    <citation type="submission" date="2022-05" db="EMBL/GenBank/DDBJ databases">
        <authorList>
            <person name="Pankratov T."/>
        </authorList>
    </citation>
    <scope>NUCLEOTIDE SEQUENCE</scope>
    <source>
        <strain evidence="4">BP6-180914</strain>
    </source>
</reference>
<dbReference type="Proteomes" id="UP001165667">
    <property type="component" value="Unassembled WGS sequence"/>
</dbReference>
<evidence type="ECO:0000256" key="1">
    <source>
        <dbReference type="ARBA" id="ARBA00003871"/>
    </source>
</evidence>
<dbReference type="Pfam" id="PF01425">
    <property type="entry name" value="Amidase"/>
    <property type="match status" value="1"/>
</dbReference>
<dbReference type="InterPro" id="IPR023631">
    <property type="entry name" value="Amidase_dom"/>
</dbReference>
<sequence>MDNLQWMSAAALGDAFRSGHLSPVEALEATLKRIAAIDPLVNAFVHCDAAGAVQAAQEAERDLRAGLDRGPLQGIPVGIKDIIDVAGLPCTCHSKILRDHVAASDAAAVAALRRAGAIIVGKLATHEFALGGPSFDLPFPPARNPWNRERHPGGSSSGAGAGLAAGLFPLALGTDTGGSIRNPASACGVVGLKPTYGLVSREGVFPLAPTLDHVGPMGRTVADVAAMLAVLAGHRPAGPHGGSSKGKHGDVRGFRIGYVRHFHERDMPAHPDVAAALDEVAAALAREGALIEEVTLPALNGFSSVNRILLQAEAWTIHARWLRERPEDYAESTRRRLLAGAFLTAEDYVLAQRRRRTLIEAVEAVMGTVDVLLTASAMDPPCRIDDAAEMARTYPRQARTPFNVTGHPALAMMAGLSSDGLPLSVQFVARYHAEATLLAIAAAWERIGGWQDWHPAALA</sequence>
<dbReference type="GO" id="GO:0003824">
    <property type="term" value="F:catalytic activity"/>
    <property type="evidence" value="ECO:0007669"/>
    <property type="project" value="InterPro"/>
</dbReference>
<dbReference type="PROSITE" id="PS00571">
    <property type="entry name" value="AMIDASES"/>
    <property type="match status" value="1"/>
</dbReference>
<dbReference type="AlphaFoldDB" id="A0AA41Z235"/>
<evidence type="ECO:0000256" key="2">
    <source>
        <dbReference type="ARBA" id="ARBA00021874"/>
    </source>
</evidence>
<feature type="domain" description="Amidase" evidence="3">
    <location>
        <begin position="25"/>
        <end position="438"/>
    </location>
</feature>
<keyword evidence="5" id="KW-1185">Reference proteome</keyword>
<evidence type="ECO:0000313" key="5">
    <source>
        <dbReference type="Proteomes" id="UP001165667"/>
    </source>
</evidence>
<name>A0AA41Z235_9HYPH</name>
<proteinExistence type="predicted"/>
<protein>
    <recommendedName>
        <fullName evidence="2">Indoleacetamide hydrolase</fullName>
    </recommendedName>
</protein>
<dbReference type="InterPro" id="IPR020556">
    <property type="entry name" value="Amidase_CS"/>
</dbReference>
<dbReference type="RefSeq" id="WP_282587820.1">
    <property type="nucleotide sequence ID" value="NZ_JAMOIM010000026.1"/>
</dbReference>
<dbReference type="InterPro" id="IPR000120">
    <property type="entry name" value="Amidase"/>
</dbReference>
<accession>A0AA41Z235</accession>
<dbReference type="PANTHER" id="PTHR11895">
    <property type="entry name" value="TRANSAMIDASE"/>
    <property type="match status" value="1"/>
</dbReference>
<organism evidence="4 5">
    <name type="scientific">Lichenifustis flavocetrariae</name>
    <dbReference type="NCBI Taxonomy" id="2949735"/>
    <lineage>
        <taxon>Bacteria</taxon>
        <taxon>Pseudomonadati</taxon>
        <taxon>Pseudomonadota</taxon>
        <taxon>Alphaproteobacteria</taxon>
        <taxon>Hyphomicrobiales</taxon>
        <taxon>Lichenihabitantaceae</taxon>
        <taxon>Lichenifustis</taxon>
    </lineage>
</organism>
<dbReference type="Gene3D" id="3.90.1300.10">
    <property type="entry name" value="Amidase signature (AS) domain"/>
    <property type="match status" value="1"/>
</dbReference>
<comment type="caution">
    <text evidence="4">The sequence shown here is derived from an EMBL/GenBank/DDBJ whole genome shotgun (WGS) entry which is preliminary data.</text>
</comment>
<dbReference type="PANTHER" id="PTHR11895:SF176">
    <property type="entry name" value="AMIDASE AMID-RELATED"/>
    <property type="match status" value="1"/>
</dbReference>
<gene>
    <name evidence="4" type="ORF">M8523_26010</name>
</gene>